<feature type="compositionally biased region" description="Low complexity" evidence="1">
    <location>
        <begin position="273"/>
        <end position="286"/>
    </location>
</feature>
<dbReference type="Proteomes" id="UP000324022">
    <property type="component" value="Unassembled WGS sequence"/>
</dbReference>
<feature type="region of interest" description="Disordered" evidence="1">
    <location>
        <begin position="173"/>
        <end position="313"/>
    </location>
</feature>
<reference evidence="2 3" key="1">
    <citation type="submission" date="2018-03" db="EMBL/GenBank/DDBJ databases">
        <authorList>
            <person name="Guldener U."/>
        </authorList>
    </citation>
    <scope>NUCLEOTIDE SEQUENCE [LARGE SCALE GENOMIC DNA]</scope>
    <source>
        <strain evidence="2 3">NBRC100155</strain>
    </source>
</reference>
<feature type="compositionally biased region" description="Polar residues" evidence="1">
    <location>
        <begin position="1"/>
        <end position="19"/>
    </location>
</feature>
<keyword evidence="3" id="KW-1185">Reference proteome</keyword>
<evidence type="ECO:0000313" key="3">
    <source>
        <dbReference type="Proteomes" id="UP000324022"/>
    </source>
</evidence>
<feature type="compositionally biased region" description="Low complexity" evidence="1">
    <location>
        <begin position="58"/>
        <end position="69"/>
    </location>
</feature>
<gene>
    <name evidence="2" type="ORF">UTRI_06746</name>
</gene>
<evidence type="ECO:0000313" key="2">
    <source>
        <dbReference type="EMBL" id="SPO31909.1"/>
    </source>
</evidence>
<protein>
    <submittedName>
        <fullName evidence="2">Uncharacterized protein</fullName>
    </submittedName>
</protein>
<feature type="compositionally biased region" description="Low complexity" evidence="1">
    <location>
        <begin position="209"/>
        <end position="228"/>
    </location>
</feature>
<accession>A0A5C3ERF5</accession>
<name>A0A5C3ERF5_9BASI</name>
<proteinExistence type="predicted"/>
<feature type="region of interest" description="Disordered" evidence="1">
    <location>
        <begin position="1"/>
        <end position="116"/>
    </location>
</feature>
<feature type="compositionally biased region" description="Basic residues" evidence="1">
    <location>
        <begin position="22"/>
        <end position="38"/>
    </location>
</feature>
<sequence>MPSNLRGPSQSQRLITNQKRLAWLKKRPKSHPSHHRIQPHQPPTSPQQPHQPPPSPQQPHQQSPSSSPSPQQPPTQPQQPPTFSSDDEDEPLQPSVIVHIPSQPPPQPTSSSGKTPNIPAQYPCFSCLNMGVPCEFFQSSKSMKCLRCYKRNKGPCKITSQPLDTPALVREAQRKGDRMIATSATHPATWYKPGPLPTKRLKVPQGALTSPQPHPTSTSSSQPHPTSSNKKKRPSSLVVSDSDDDQPLRSRARLQQPSKPTLQPHKPHHQPTSSSLQPVQPHQPHHQPSPSPHQPSPSPSQADLPNWNARRRPLPRVSGTPWMSGEVELREAIWEAFGRIRMMHSTIINPELRRPLQYFDSELEELLSLMGGSPNPTSS</sequence>
<feature type="compositionally biased region" description="Pro residues" evidence="1">
    <location>
        <begin position="287"/>
        <end position="298"/>
    </location>
</feature>
<feature type="compositionally biased region" description="Pro residues" evidence="1">
    <location>
        <begin position="70"/>
        <end position="80"/>
    </location>
</feature>
<dbReference type="PRINTS" id="PR01217">
    <property type="entry name" value="PRICHEXTENSN"/>
</dbReference>
<evidence type="ECO:0000256" key="1">
    <source>
        <dbReference type="SAM" id="MobiDB-lite"/>
    </source>
</evidence>
<dbReference type="EMBL" id="OOIN01000041">
    <property type="protein sequence ID" value="SPO31909.1"/>
    <property type="molecule type" value="Genomic_DNA"/>
</dbReference>
<feature type="compositionally biased region" description="Pro residues" evidence="1">
    <location>
        <begin position="40"/>
        <end position="57"/>
    </location>
</feature>
<dbReference type="AlphaFoldDB" id="A0A5C3ERF5"/>
<organism evidence="2 3">
    <name type="scientific">Ustilago trichophora</name>
    <dbReference type="NCBI Taxonomy" id="86804"/>
    <lineage>
        <taxon>Eukaryota</taxon>
        <taxon>Fungi</taxon>
        <taxon>Dikarya</taxon>
        <taxon>Basidiomycota</taxon>
        <taxon>Ustilaginomycotina</taxon>
        <taxon>Ustilaginomycetes</taxon>
        <taxon>Ustilaginales</taxon>
        <taxon>Ustilaginaceae</taxon>
        <taxon>Ustilago</taxon>
    </lineage>
</organism>